<evidence type="ECO:0000256" key="2">
    <source>
        <dbReference type="ARBA" id="ARBA00022676"/>
    </source>
</evidence>
<comment type="subcellular location">
    <subcellularLocation>
        <location evidence="1">Membrane</location>
        <topology evidence="1">Multi-pass membrane protein</topology>
    </subcellularLocation>
</comment>
<protein>
    <submittedName>
        <fullName evidence="9">Glycosyltransferase, catalytic subunit of cellulose synthase and poly-beta-1,6-N-acetylglucosamine synthase</fullName>
    </submittedName>
</protein>
<feature type="coiled-coil region" evidence="7">
    <location>
        <begin position="190"/>
        <end position="217"/>
    </location>
</feature>
<dbReference type="SUPFAM" id="SSF53448">
    <property type="entry name" value="Nucleotide-diphospho-sugar transferases"/>
    <property type="match status" value="1"/>
</dbReference>
<dbReference type="OrthoDB" id="276604at2"/>
<keyword evidence="5 8" id="KW-1133">Transmembrane helix</keyword>
<dbReference type="GO" id="GO:0016020">
    <property type="term" value="C:membrane"/>
    <property type="evidence" value="ECO:0007669"/>
    <property type="project" value="UniProtKB-SubCell"/>
</dbReference>
<feature type="transmembrane region" description="Helical" evidence="8">
    <location>
        <begin position="438"/>
        <end position="462"/>
    </location>
</feature>
<feature type="transmembrane region" description="Helical" evidence="8">
    <location>
        <begin position="474"/>
        <end position="494"/>
    </location>
</feature>
<dbReference type="CDD" id="cd06423">
    <property type="entry name" value="CESA_like"/>
    <property type="match status" value="1"/>
</dbReference>
<dbReference type="PANTHER" id="PTHR43867:SF2">
    <property type="entry name" value="CELLULOSE SYNTHASE CATALYTIC SUBUNIT A [UDP-FORMING]"/>
    <property type="match status" value="1"/>
</dbReference>
<reference evidence="10" key="1">
    <citation type="submission" date="2016-10" db="EMBL/GenBank/DDBJ databases">
        <authorList>
            <person name="Varghese N."/>
            <person name="Submissions S."/>
        </authorList>
    </citation>
    <scope>NUCLEOTIDE SEQUENCE [LARGE SCALE GENOMIC DNA]</scope>
    <source>
        <strain evidence="10">EPL6</strain>
    </source>
</reference>
<gene>
    <name evidence="9" type="ORF">SAMN05428957_101528</name>
</gene>
<sequence length="527" mass="58362">MRATGKTTRPLYLEERSLARTRAVLALAVMLAPVLACAQPAGSALGASGNAFVMVCRALLAFVVGLLLLYSLRHYWFALTRMFRPQVPLHASIETANWPRVVVLIAAHNEEAVIGDCIDALLHCDYPSDRLVLMPVNDRSTDGTRAVIEHYAARYPGRLHPYHRSAGAPGKAAALKDATDIVTGNGFRQLRDSEDEREAHQELLQAEEAEIARVRALKAATEYVQAQDVADLIIVFDADYLPNRQLIKQLAAPFFDPEVGAVMGRVVPQNVGVNLLTRILDLERSAGYQVDQQARYCLGSVPQYGGTVGGVRLSALADAGGWTIDTLAEDTDLTYRLLLKGWHTAYLNHAECYEEVPQSWEVRFRQISRWAKGHNAAMMTYFGRVLRSGDLSRLQRLDGLALLGVFFMSPLLLLGWLLSAVLALTGVDFAQGLQSWELWFLIFVTTLALAGNFAAFVQVAVASHLDGYRERIRLLPLMFCGFLVSMMAITKASVDGLFLDRLLRRKLQWDKTARFRHPDSGRGEAAP</sequence>
<evidence type="ECO:0000256" key="6">
    <source>
        <dbReference type="ARBA" id="ARBA00023136"/>
    </source>
</evidence>
<dbReference type="EMBL" id="FNHP01000001">
    <property type="protein sequence ID" value="SDM00280.1"/>
    <property type="molecule type" value="Genomic_DNA"/>
</dbReference>
<dbReference type="PANTHER" id="PTHR43867">
    <property type="entry name" value="CELLULOSE SYNTHASE CATALYTIC SUBUNIT A [UDP-FORMING]"/>
    <property type="match status" value="1"/>
</dbReference>
<evidence type="ECO:0000313" key="9">
    <source>
        <dbReference type="EMBL" id="SDM00280.1"/>
    </source>
</evidence>
<dbReference type="Pfam" id="PF13641">
    <property type="entry name" value="Glyco_tranf_2_3"/>
    <property type="match status" value="1"/>
</dbReference>
<keyword evidence="10" id="KW-1185">Reference proteome</keyword>
<dbReference type="InterPro" id="IPR029044">
    <property type="entry name" value="Nucleotide-diphossugar_trans"/>
</dbReference>
<dbReference type="STRING" id="1527607.SAMN05428957_101528"/>
<dbReference type="InterPro" id="IPR050321">
    <property type="entry name" value="Glycosyltr_2/OpgH_subfam"/>
</dbReference>
<dbReference type="GO" id="GO:0016757">
    <property type="term" value="F:glycosyltransferase activity"/>
    <property type="evidence" value="ECO:0007669"/>
    <property type="project" value="UniProtKB-KW"/>
</dbReference>
<dbReference type="Gene3D" id="3.90.550.10">
    <property type="entry name" value="Spore Coat Polysaccharide Biosynthesis Protein SpsA, Chain A"/>
    <property type="match status" value="2"/>
</dbReference>
<keyword evidence="4 8" id="KW-0812">Transmembrane</keyword>
<keyword evidence="3 9" id="KW-0808">Transferase</keyword>
<proteinExistence type="predicted"/>
<keyword evidence="6 8" id="KW-0472">Membrane</keyword>
<name>A0A1G9PNB5_9BURK</name>
<evidence type="ECO:0000256" key="4">
    <source>
        <dbReference type="ARBA" id="ARBA00022692"/>
    </source>
</evidence>
<evidence type="ECO:0000256" key="8">
    <source>
        <dbReference type="SAM" id="Phobius"/>
    </source>
</evidence>
<evidence type="ECO:0000256" key="1">
    <source>
        <dbReference type="ARBA" id="ARBA00004141"/>
    </source>
</evidence>
<evidence type="ECO:0000256" key="3">
    <source>
        <dbReference type="ARBA" id="ARBA00022679"/>
    </source>
</evidence>
<feature type="transmembrane region" description="Helical" evidence="8">
    <location>
        <begin position="400"/>
        <end position="426"/>
    </location>
</feature>
<evidence type="ECO:0000256" key="5">
    <source>
        <dbReference type="ARBA" id="ARBA00022989"/>
    </source>
</evidence>
<dbReference type="RefSeq" id="WP_091566336.1">
    <property type="nucleotide sequence ID" value="NZ_FNHP01000001.1"/>
</dbReference>
<feature type="transmembrane region" description="Helical" evidence="8">
    <location>
        <begin position="52"/>
        <end position="72"/>
    </location>
</feature>
<evidence type="ECO:0000313" key="10">
    <source>
        <dbReference type="Proteomes" id="UP000198552"/>
    </source>
</evidence>
<evidence type="ECO:0000256" key="7">
    <source>
        <dbReference type="SAM" id="Coils"/>
    </source>
</evidence>
<accession>A0A1G9PNB5</accession>
<dbReference type="AlphaFoldDB" id="A0A1G9PNB5"/>
<dbReference type="Proteomes" id="UP000198552">
    <property type="component" value="Unassembled WGS sequence"/>
</dbReference>
<keyword evidence="7" id="KW-0175">Coiled coil</keyword>
<keyword evidence="2" id="KW-0328">Glycosyltransferase</keyword>
<organism evidence="9 10">
    <name type="scientific">Oryzisolibacter propanilivorax</name>
    <dbReference type="NCBI Taxonomy" id="1527607"/>
    <lineage>
        <taxon>Bacteria</taxon>
        <taxon>Pseudomonadati</taxon>
        <taxon>Pseudomonadota</taxon>
        <taxon>Betaproteobacteria</taxon>
        <taxon>Burkholderiales</taxon>
        <taxon>Comamonadaceae</taxon>
        <taxon>Oryzisolibacter</taxon>
    </lineage>
</organism>